<evidence type="ECO:0000256" key="2">
    <source>
        <dbReference type="SAM" id="Phobius"/>
    </source>
</evidence>
<feature type="transmembrane region" description="Helical" evidence="2">
    <location>
        <begin position="35"/>
        <end position="53"/>
    </location>
</feature>
<feature type="compositionally biased region" description="Basic residues" evidence="1">
    <location>
        <begin position="66"/>
        <end position="80"/>
    </location>
</feature>
<evidence type="ECO:0000313" key="3">
    <source>
        <dbReference type="EMBL" id="MDP9795236.1"/>
    </source>
</evidence>
<sequence>MKFDALTWSSAGAWTARWAAGAVLGQIIFGPTTMLFIALVTGVAAGAGAMFLIHRRTASPRATTTTRRRRSSRVRGRAPRRAPVAVVSARLAALAARSWRALRRPRVTRPTPPGPPPARRYSPRAPKRSFSPLAPR</sequence>
<proteinExistence type="predicted"/>
<keyword evidence="2" id="KW-0812">Transmembrane</keyword>
<dbReference type="EMBL" id="JAUSRA010000001">
    <property type="protein sequence ID" value="MDP9795236.1"/>
    <property type="molecule type" value="Genomic_DNA"/>
</dbReference>
<reference evidence="3 4" key="1">
    <citation type="submission" date="2023-07" db="EMBL/GenBank/DDBJ databases">
        <title>Sequencing the genomes of 1000 actinobacteria strains.</title>
        <authorList>
            <person name="Klenk H.-P."/>
        </authorList>
    </citation>
    <scope>NUCLEOTIDE SEQUENCE [LARGE SCALE GENOMIC DNA]</scope>
    <source>
        <strain evidence="3 4">DSM 44710</strain>
    </source>
</reference>
<feature type="region of interest" description="Disordered" evidence="1">
    <location>
        <begin position="102"/>
        <end position="136"/>
    </location>
</feature>
<name>A0ABT9MUW1_9ACTN</name>
<dbReference type="RefSeq" id="WP_306830873.1">
    <property type="nucleotide sequence ID" value="NZ_JAUSRA010000001.1"/>
</dbReference>
<dbReference type="Proteomes" id="UP001240984">
    <property type="component" value="Unassembled WGS sequence"/>
</dbReference>
<evidence type="ECO:0000256" key="1">
    <source>
        <dbReference type="SAM" id="MobiDB-lite"/>
    </source>
</evidence>
<keyword evidence="4" id="KW-1185">Reference proteome</keyword>
<accession>A0ABT9MUW1</accession>
<gene>
    <name evidence="3" type="ORF">J2S43_003748</name>
</gene>
<feature type="region of interest" description="Disordered" evidence="1">
    <location>
        <begin position="58"/>
        <end position="80"/>
    </location>
</feature>
<organism evidence="3 4">
    <name type="scientific">Catenuloplanes nepalensis</name>
    <dbReference type="NCBI Taxonomy" id="587533"/>
    <lineage>
        <taxon>Bacteria</taxon>
        <taxon>Bacillati</taxon>
        <taxon>Actinomycetota</taxon>
        <taxon>Actinomycetes</taxon>
        <taxon>Micromonosporales</taxon>
        <taxon>Micromonosporaceae</taxon>
        <taxon>Catenuloplanes</taxon>
    </lineage>
</organism>
<comment type="caution">
    <text evidence="3">The sequence shown here is derived from an EMBL/GenBank/DDBJ whole genome shotgun (WGS) entry which is preliminary data.</text>
</comment>
<keyword evidence="2" id="KW-0472">Membrane</keyword>
<evidence type="ECO:0000313" key="4">
    <source>
        <dbReference type="Proteomes" id="UP001240984"/>
    </source>
</evidence>
<keyword evidence="2" id="KW-1133">Transmembrane helix</keyword>
<protein>
    <submittedName>
        <fullName evidence="3">Uncharacterized protein</fullName>
    </submittedName>
</protein>